<feature type="non-terminal residue" evidence="8">
    <location>
        <position position="1"/>
    </location>
</feature>
<evidence type="ECO:0000256" key="4">
    <source>
        <dbReference type="ARBA" id="ARBA00023015"/>
    </source>
</evidence>
<evidence type="ECO:0000256" key="7">
    <source>
        <dbReference type="SAM" id="MobiDB-lite"/>
    </source>
</evidence>
<comment type="similarity">
    <text evidence="2">Belongs to the EAF7 family.</text>
</comment>
<dbReference type="Proteomes" id="UP000886611">
    <property type="component" value="Unassembled WGS sequence"/>
</dbReference>
<feature type="compositionally biased region" description="Basic and acidic residues" evidence="7">
    <location>
        <begin position="270"/>
        <end position="296"/>
    </location>
</feature>
<evidence type="ECO:0000256" key="5">
    <source>
        <dbReference type="ARBA" id="ARBA00023163"/>
    </source>
</evidence>
<evidence type="ECO:0000313" key="9">
    <source>
        <dbReference type="Proteomes" id="UP000886611"/>
    </source>
</evidence>
<keyword evidence="9" id="KW-1185">Reference proteome</keyword>
<dbReference type="PANTHER" id="PTHR13581">
    <property type="entry name" value="MRG-BINDING PROTEIN"/>
    <property type="match status" value="1"/>
</dbReference>
<dbReference type="GO" id="GO:0006357">
    <property type="term" value="P:regulation of transcription by RNA polymerase II"/>
    <property type="evidence" value="ECO:0007669"/>
    <property type="project" value="TreeGrafter"/>
</dbReference>
<dbReference type="Pfam" id="PF07904">
    <property type="entry name" value="Eaf7"/>
    <property type="match status" value="1"/>
</dbReference>
<organism evidence="8 9">
    <name type="scientific">Polypterus senegalus</name>
    <name type="common">Senegal bichir</name>
    <dbReference type="NCBI Taxonomy" id="55291"/>
    <lineage>
        <taxon>Eukaryota</taxon>
        <taxon>Metazoa</taxon>
        <taxon>Chordata</taxon>
        <taxon>Craniata</taxon>
        <taxon>Vertebrata</taxon>
        <taxon>Euteleostomi</taxon>
        <taxon>Actinopterygii</taxon>
        <taxon>Polypteriformes</taxon>
        <taxon>Polypteridae</taxon>
        <taxon>Polypterus</taxon>
    </lineage>
</organism>
<feature type="region of interest" description="Disordered" evidence="7">
    <location>
        <begin position="270"/>
        <end position="325"/>
    </location>
</feature>
<evidence type="ECO:0000313" key="8">
    <source>
        <dbReference type="EMBL" id="KAG2461663.1"/>
    </source>
</evidence>
<keyword evidence="5" id="KW-0804">Transcription</keyword>
<feature type="compositionally biased region" description="Polar residues" evidence="7">
    <location>
        <begin position="309"/>
        <end position="318"/>
    </location>
</feature>
<dbReference type="GO" id="GO:0005634">
    <property type="term" value="C:nucleus"/>
    <property type="evidence" value="ECO:0007669"/>
    <property type="project" value="UniProtKB-SubCell"/>
</dbReference>
<gene>
    <name evidence="8" type="primary">Mrgbp</name>
    <name evidence="8" type="ORF">GTO96_0008467</name>
</gene>
<dbReference type="GO" id="GO:0006325">
    <property type="term" value="P:chromatin organization"/>
    <property type="evidence" value="ECO:0007669"/>
    <property type="project" value="UniProtKB-KW"/>
</dbReference>
<dbReference type="InterPro" id="IPR012423">
    <property type="entry name" value="Eaf7/MRGBP"/>
</dbReference>
<dbReference type="EMBL" id="JAATIS010004524">
    <property type="protein sequence ID" value="KAG2461663.1"/>
    <property type="molecule type" value="Genomic_DNA"/>
</dbReference>
<evidence type="ECO:0000256" key="6">
    <source>
        <dbReference type="ARBA" id="ARBA00023242"/>
    </source>
</evidence>
<dbReference type="PANTHER" id="PTHR13581:SF5">
    <property type="entry name" value="MRG_MORF4L-BINDING PROTEIN"/>
    <property type="match status" value="1"/>
</dbReference>
<comment type="subcellular location">
    <subcellularLocation>
        <location evidence="1">Nucleus</location>
    </subcellularLocation>
</comment>
<evidence type="ECO:0000256" key="3">
    <source>
        <dbReference type="ARBA" id="ARBA00022853"/>
    </source>
</evidence>
<reference evidence="8 9" key="1">
    <citation type="journal article" date="2021" name="Cell">
        <title>Tracing the genetic footprints of vertebrate landing in non-teleost ray-finned fishes.</title>
        <authorList>
            <person name="Bi X."/>
            <person name="Wang K."/>
            <person name="Yang L."/>
            <person name="Pan H."/>
            <person name="Jiang H."/>
            <person name="Wei Q."/>
            <person name="Fang M."/>
            <person name="Yu H."/>
            <person name="Zhu C."/>
            <person name="Cai Y."/>
            <person name="He Y."/>
            <person name="Gan X."/>
            <person name="Zeng H."/>
            <person name="Yu D."/>
            <person name="Zhu Y."/>
            <person name="Jiang H."/>
            <person name="Qiu Q."/>
            <person name="Yang H."/>
            <person name="Zhang Y.E."/>
            <person name="Wang W."/>
            <person name="Zhu M."/>
            <person name="He S."/>
            <person name="Zhang G."/>
        </authorList>
    </citation>
    <scope>NUCLEOTIDE SEQUENCE [LARGE SCALE GENOMIC DNA]</scope>
    <source>
        <strain evidence="8">Bchr_013</strain>
    </source>
</reference>
<name>A0A8X7X5J5_POLSE</name>
<evidence type="ECO:0000256" key="2">
    <source>
        <dbReference type="ARBA" id="ARBA00007117"/>
    </source>
</evidence>
<feature type="region of interest" description="Disordered" evidence="7">
    <location>
        <begin position="69"/>
        <end position="138"/>
    </location>
</feature>
<proteinExistence type="inferred from homology"/>
<evidence type="ECO:0000256" key="1">
    <source>
        <dbReference type="ARBA" id="ARBA00004123"/>
    </source>
</evidence>
<dbReference type="GO" id="GO:0035267">
    <property type="term" value="C:NuA4 histone acetyltransferase complex"/>
    <property type="evidence" value="ECO:0007669"/>
    <property type="project" value="TreeGrafter"/>
</dbReference>
<dbReference type="AlphaFoldDB" id="A0A8X7X5J5"/>
<protein>
    <submittedName>
        <fullName evidence="8">MRGBP protein</fullName>
    </submittedName>
</protein>
<keyword evidence="3" id="KW-0156">Chromatin regulator</keyword>
<accession>A0A8X7X5J5</accession>
<keyword evidence="6" id="KW-0539">Nucleus</keyword>
<feature type="non-terminal residue" evidence="8">
    <location>
        <position position="325"/>
    </location>
</feature>
<keyword evidence="4" id="KW-0805">Transcription regulation</keyword>
<sequence length="325" mass="35805">MGSSCFPPISLGHTPVWQKCRLRTWKPSGCPLSFSPRHFRSRDDKALGRCLAVATGPYRARLPSPLPEASCITRPDAPSRSGGGTRPPLVLQGVPATLPPRPRTTRDKPASGRRLAVATGPYRAGLPSPLPEAPNLTRTDAPSRIKAEMGEAEAILTEEKPSDPISSPVEESVIWSQEVEVCLFHAMLGHKPVGVNRHFHMICIRDKFSQNIGRQVSSKVIWDHLSTMYDMQALHESEILPFPNSEKSFVLPEEIIQEVKEGSINSVKLAEKVSNKEKERDKEKVSSEGSSKEAADKRKRNRATEKVLTANSNPSSPSGAKRRRT</sequence>
<comment type="caution">
    <text evidence="8">The sequence shown here is derived from an EMBL/GenBank/DDBJ whole genome shotgun (WGS) entry which is preliminary data.</text>
</comment>